<accession>A0A0A9E2B4</accession>
<sequence length="67" mass="7545">MERPCSHLSCQKRVFVPLPTLVVTAAKKKALTLSCTCILKHAQGLSGCVFWSHSHLIRNDQERISRL</sequence>
<proteinExistence type="predicted"/>
<dbReference type="EMBL" id="GBRH01204747">
    <property type="protein sequence ID" value="JAD93148.1"/>
    <property type="molecule type" value="Transcribed_RNA"/>
</dbReference>
<evidence type="ECO:0000313" key="1">
    <source>
        <dbReference type="EMBL" id="JAD93148.1"/>
    </source>
</evidence>
<reference evidence="1" key="1">
    <citation type="submission" date="2014-09" db="EMBL/GenBank/DDBJ databases">
        <authorList>
            <person name="Magalhaes I.L.F."/>
            <person name="Oliveira U."/>
            <person name="Santos F.R."/>
            <person name="Vidigal T.H.D.A."/>
            <person name="Brescovit A.D."/>
            <person name="Santos A.J."/>
        </authorList>
    </citation>
    <scope>NUCLEOTIDE SEQUENCE</scope>
    <source>
        <tissue evidence="1">Shoot tissue taken approximately 20 cm above the soil surface</tissue>
    </source>
</reference>
<organism evidence="1">
    <name type="scientific">Arundo donax</name>
    <name type="common">Giant reed</name>
    <name type="synonym">Donax arundinaceus</name>
    <dbReference type="NCBI Taxonomy" id="35708"/>
    <lineage>
        <taxon>Eukaryota</taxon>
        <taxon>Viridiplantae</taxon>
        <taxon>Streptophyta</taxon>
        <taxon>Embryophyta</taxon>
        <taxon>Tracheophyta</taxon>
        <taxon>Spermatophyta</taxon>
        <taxon>Magnoliopsida</taxon>
        <taxon>Liliopsida</taxon>
        <taxon>Poales</taxon>
        <taxon>Poaceae</taxon>
        <taxon>PACMAD clade</taxon>
        <taxon>Arundinoideae</taxon>
        <taxon>Arundineae</taxon>
        <taxon>Arundo</taxon>
    </lineage>
</organism>
<reference evidence="1" key="2">
    <citation type="journal article" date="2015" name="Data Brief">
        <title>Shoot transcriptome of the giant reed, Arundo donax.</title>
        <authorList>
            <person name="Barrero R.A."/>
            <person name="Guerrero F.D."/>
            <person name="Moolhuijzen P."/>
            <person name="Goolsby J.A."/>
            <person name="Tidwell J."/>
            <person name="Bellgard S.E."/>
            <person name="Bellgard M.I."/>
        </authorList>
    </citation>
    <scope>NUCLEOTIDE SEQUENCE</scope>
    <source>
        <tissue evidence="1">Shoot tissue taken approximately 20 cm above the soil surface</tissue>
    </source>
</reference>
<protein>
    <submittedName>
        <fullName evidence="1">Uncharacterized protein</fullName>
    </submittedName>
</protein>
<dbReference type="AlphaFoldDB" id="A0A0A9E2B4"/>
<name>A0A0A9E2B4_ARUDO</name>